<sequence length="58" mass="6879">MNKRSNDHPEQVNKDEEGILDQHESEQNVDPIPLEDLKKEQREEKKKHHTKDDSSSEE</sequence>
<feature type="region of interest" description="Disordered" evidence="1">
    <location>
        <begin position="1"/>
        <end position="58"/>
    </location>
</feature>
<feature type="compositionally biased region" description="Basic and acidic residues" evidence="1">
    <location>
        <begin position="1"/>
        <end position="26"/>
    </location>
</feature>
<evidence type="ECO:0000313" key="2">
    <source>
        <dbReference type="EMBL" id="SCC01810.1"/>
    </source>
</evidence>
<dbReference type="AlphaFoldDB" id="A0A1C4B4M3"/>
<dbReference type="EMBL" id="FMAU01000002">
    <property type="protein sequence ID" value="SCC01810.1"/>
    <property type="molecule type" value="Genomic_DNA"/>
</dbReference>
<dbReference type="RefSeq" id="WP_169792808.1">
    <property type="nucleotide sequence ID" value="NZ_FMAU01000002.1"/>
</dbReference>
<feature type="compositionally biased region" description="Basic and acidic residues" evidence="1">
    <location>
        <begin position="35"/>
        <end position="58"/>
    </location>
</feature>
<protein>
    <submittedName>
        <fullName evidence="2">Uncharacterized protein</fullName>
    </submittedName>
</protein>
<name>A0A1C4B4M3_9BACI</name>
<gene>
    <name evidence="2" type="ORF">GA0061094_1886</name>
</gene>
<reference evidence="3" key="1">
    <citation type="submission" date="2016-08" db="EMBL/GenBank/DDBJ databases">
        <authorList>
            <person name="Varghese N."/>
            <person name="Submissions Spin"/>
        </authorList>
    </citation>
    <scope>NUCLEOTIDE SEQUENCE [LARGE SCALE GENOMIC DNA]</scope>
    <source>
        <strain evidence="3">SGD-1123</strain>
    </source>
</reference>
<keyword evidence="3" id="KW-1185">Reference proteome</keyword>
<evidence type="ECO:0000313" key="3">
    <source>
        <dbReference type="Proteomes" id="UP000181997"/>
    </source>
</evidence>
<evidence type="ECO:0000256" key="1">
    <source>
        <dbReference type="SAM" id="MobiDB-lite"/>
    </source>
</evidence>
<organism evidence="2 3">
    <name type="scientific">[Bacillus] enclensis</name>
    <dbReference type="NCBI Taxonomy" id="1402860"/>
    <lineage>
        <taxon>Bacteria</taxon>
        <taxon>Bacillati</taxon>
        <taxon>Bacillota</taxon>
        <taxon>Bacilli</taxon>
        <taxon>Bacillales</taxon>
        <taxon>Bacillaceae</taxon>
        <taxon>Rossellomorea</taxon>
    </lineage>
</organism>
<proteinExistence type="predicted"/>
<dbReference type="Proteomes" id="UP000181997">
    <property type="component" value="Unassembled WGS sequence"/>
</dbReference>
<accession>A0A1C4B4M3</accession>